<comment type="caution">
    <text evidence="2">The sequence shown here is derived from an EMBL/GenBank/DDBJ whole genome shotgun (WGS) entry which is preliminary data.</text>
</comment>
<evidence type="ECO:0000313" key="2">
    <source>
        <dbReference type="EMBL" id="GFZ94870.1"/>
    </source>
</evidence>
<feature type="domain" description="DUF2399" evidence="1">
    <location>
        <begin position="52"/>
        <end position="110"/>
    </location>
</feature>
<dbReference type="Pfam" id="PF09664">
    <property type="entry name" value="DUF2399"/>
    <property type="match status" value="1"/>
</dbReference>
<dbReference type="Proteomes" id="UP000615455">
    <property type="component" value="Unassembled WGS sequence"/>
</dbReference>
<dbReference type="RefSeq" id="WP_229757796.1">
    <property type="nucleotide sequence ID" value="NZ_BMHE01000028.1"/>
</dbReference>
<dbReference type="InterPro" id="IPR024465">
    <property type="entry name" value="DUF2399"/>
</dbReference>
<evidence type="ECO:0000259" key="1">
    <source>
        <dbReference type="Pfam" id="PF09664"/>
    </source>
</evidence>
<sequence>MNIDVRYGLPFIEVTICYRGEKLHLNNVLLDTGSAGTIFSANAVDAAPALAPVRHIYVVENPAVFSTLADAADKLPFAGDIEGHDTIGPLLMCTSGPASAAALRLYRSLMMRNFA</sequence>
<organism evidence="2 3">
    <name type="scientific">Paenibacillus marchantiophytorum</name>
    <dbReference type="NCBI Taxonomy" id="1619310"/>
    <lineage>
        <taxon>Bacteria</taxon>
        <taxon>Bacillati</taxon>
        <taxon>Bacillota</taxon>
        <taxon>Bacilli</taxon>
        <taxon>Bacillales</taxon>
        <taxon>Paenibacillaceae</taxon>
        <taxon>Paenibacillus</taxon>
    </lineage>
</organism>
<gene>
    <name evidence="2" type="ORF">GCM10008018_46620</name>
</gene>
<protein>
    <recommendedName>
        <fullName evidence="1">DUF2399 domain-containing protein</fullName>
    </recommendedName>
</protein>
<proteinExistence type="predicted"/>
<name>A0ABQ1F0B4_9BACL</name>
<evidence type="ECO:0000313" key="3">
    <source>
        <dbReference type="Proteomes" id="UP000615455"/>
    </source>
</evidence>
<reference evidence="3" key="1">
    <citation type="journal article" date="2019" name="Int. J. Syst. Evol. Microbiol.">
        <title>The Global Catalogue of Microorganisms (GCM) 10K type strain sequencing project: providing services to taxonomists for standard genome sequencing and annotation.</title>
        <authorList>
            <consortium name="The Broad Institute Genomics Platform"/>
            <consortium name="The Broad Institute Genome Sequencing Center for Infectious Disease"/>
            <person name="Wu L."/>
            <person name="Ma J."/>
        </authorList>
    </citation>
    <scope>NUCLEOTIDE SEQUENCE [LARGE SCALE GENOMIC DNA]</scope>
    <source>
        <strain evidence="3">CGMCC 1.15043</strain>
    </source>
</reference>
<keyword evidence="3" id="KW-1185">Reference proteome</keyword>
<accession>A0ABQ1F0B4</accession>
<dbReference type="EMBL" id="BMHE01000028">
    <property type="protein sequence ID" value="GFZ94870.1"/>
    <property type="molecule type" value="Genomic_DNA"/>
</dbReference>